<dbReference type="Proteomes" id="UP000265581">
    <property type="component" value="Unassembled WGS sequence"/>
</dbReference>
<dbReference type="PANTHER" id="PTHR43022">
    <property type="entry name" value="PROTEIN SMF"/>
    <property type="match status" value="1"/>
</dbReference>
<name>A0A371P2D3_9ACTN</name>
<proteinExistence type="inferred from homology"/>
<dbReference type="GO" id="GO:0009294">
    <property type="term" value="P:DNA-mediated transformation"/>
    <property type="evidence" value="ECO:0007669"/>
    <property type="project" value="InterPro"/>
</dbReference>
<comment type="similarity">
    <text evidence="1">Belongs to the DprA/Smf family.</text>
</comment>
<dbReference type="NCBIfam" id="TIGR00732">
    <property type="entry name" value="dprA"/>
    <property type="match status" value="1"/>
</dbReference>
<organism evidence="3 4">
    <name type="scientific">Aeromicrobium endophyticum</name>
    <dbReference type="NCBI Taxonomy" id="2292704"/>
    <lineage>
        <taxon>Bacteria</taxon>
        <taxon>Bacillati</taxon>
        <taxon>Actinomycetota</taxon>
        <taxon>Actinomycetes</taxon>
        <taxon>Propionibacteriales</taxon>
        <taxon>Nocardioidaceae</taxon>
        <taxon>Aeromicrobium</taxon>
    </lineage>
</organism>
<protein>
    <submittedName>
        <fullName evidence="3">DNA-protecting protein DprA</fullName>
    </submittedName>
</protein>
<evidence type="ECO:0000313" key="4">
    <source>
        <dbReference type="Proteomes" id="UP000265581"/>
    </source>
</evidence>
<dbReference type="Gene3D" id="3.40.50.450">
    <property type="match status" value="1"/>
</dbReference>
<dbReference type="OrthoDB" id="9785707at2"/>
<reference evidence="3 4" key="1">
    <citation type="submission" date="2018-08" db="EMBL/GenBank/DDBJ databases">
        <title>Aeromicrobium sp. M2KJ-4, whole genome shotgun sequence.</title>
        <authorList>
            <person name="Tuo L."/>
        </authorList>
    </citation>
    <scope>NUCLEOTIDE SEQUENCE [LARGE SCALE GENOMIC DNA]</scope>
    <source>
        <strain evidence="3 4">M2KJ-4</strain>
    </source>
</reference>
<dbReference type="EMBL" id="QUBR01000002">
    <property type="protein sequence ID" value="REK69768.1"/>
    <property type="molecule type" value="Genomic_DNA"/>
</dbReference>
<dbReference type="SUPFAM" id="SSF102405">
    <property type="entry name" value="MCP/YpsA-like"/>
    <property type="match status" value="1"/>
</dbReference>
<sequence>MALSLVAEPGDPRLPVLLAAHEPGRVVEAIRGGAPLPDVRLPDAWRERGHDLDRLVAGATDRAAAGRLRWICPGDRGWPARLDDLDHVEPLHGTSGAPLGLWVRGPGQLAQLVEHSVAVVGARDCTTYGAECASDLGADLTDAGWTVVSGAAYGIDGCAHRGALAMGRPTVAVLACGADVDYPRSHSTLLDRIAEEGLVVSEQAPGEAPLKNRFLSRNRIIAALTVGTVVVEAALRSGSLNTLHWADQLGRVTMALPGPVTSKASGGAHGAVREGKAVLVTDASDVVEEVGGLGVGEVAGPSEQTEFDRLPPATRAALDGLDWQVPRTPDEVAAAVRSTVRDVRRALAVLERHDLAARQGPGWVLVRRADTG</sequence>
<keyword evidence="4" id="KW-1185">Reference proteome</keyword>
<comment type="caution">
    <text evidence="3">The sequence shown here is derived from an EMBL/GenBank/DDBJ whole genome shotgun (WGS) entry which is preliminary data.</text>
</comment>
<dbReference type="Pfam" id="PF02481">
    <property type="entry name" value="DNA_processg_A"/>
    <property type="match status" value="1"/>
</dbReference>
<evidence type="ECO:0000259" key="2">
    <source>
        <dbReference type="Pfam" id="PF02481"/>
    </source>
</evidence>
<dbReference type="InterPro" id="IPR003488">
    <property type="entry name" value="DprA"/>
</dbReference>
<dbReference type="PANTHER" id="PTHR43022:SF1">
    <property type="entry name" value="PROTEIN SMF"/>
    <property type="match status" value="1"/>
</dbReference>
<evidence type="ECO:0000313" key="3">
    <source>
        <dbReference type="EMBL" id="REK69768.1"/>
    </source>
</evidence>
<evidence type="ECO:0000256" key="1">
    <source>
        <dbReference type="ARBA" id="ARBA00006525"/>
    </source>
</evidence>
<feature type="domain" description="Smf/DprA SLOG" evidence="2">
    <location>
        <begin position="71"/>
        <end position="290"/>
    </location>
</feature>
<dbReference type="AlphaFoldDB" id="A0A371P2D3"/>
<accession>A0A371P2D3</accession>
<dbReference type="InterPro" id="IPR057666">
    <property type="entry name" value="DrpA_SLOG"/>
</dbReference>
<gene>
    <name evidence="3" type="primary">dprA</name>
    <name evidence="3" type="ORF">DX116_11235</name>
</gene>